<sequence>MQDSESISVNGGEDKDFVVVERPTARVVLPANGNGADVNGDTDDESHEDEEQGEVGEGDYLEDFPDDTEDLELIHARLSSLTCLRLERFGNYLKKLCLRQNAVSQLDPEVFGVLKKLEELDLYDNKIKTVGEALNELTNLTTLDLSFNLLRNVPEGISHLTSLKTVYFVQNRISKITSLESLGTTLRSLELGGNRIRHIEGLEALVNLEELWLGKNKLSKLESNRITKIEGLEMLVNLEELYLSHNGIERLEGLENNLKLKTLDLGTNFIPSIESISHLTSLEELWLNGNKIPTLQELEPQLQSIPTLETIYLEGNPCQQAEGANYRRKIALALPQVKQIDATYVKLP</sequence>
<keyword evidence="2" id="KW-1185">Reference proteome</keyword>
<evidence type="ECO:0000313" key="2">
    <source>
        <dbReference type="Proteomes" id="UP000790709"/>
    </source>
</evidence>
<dbReference type="EMBL" id="MU266334">
    <property type="protein sequence ID" value="KAH7930192.1"/>
    <property type="molecule type" value="Genomic_DNA"/>
</dbReference>
<organism evidence="1 2">
    <name type="scientific">Leucogyrophana mollusca</name>
    <dbReference type="NCBI Taxonomy" id="85980"/>
    <lineage>
        <taxon>Eukaryota</taxon>
        <taxon>Fungi</taxon>
        <taxon>Dikarya</taxon>
        <taxon>Basidiomycota</taxon>
        <taxon>Agaricomycotina</taxon>
        <taxon>Agaricomycetes</taxon>
        <taxon>Agaricomycetidae</taxon>
        <taxon>Boletales</taxon>
        <taxon>Boletales incertae sedis</taxon>
        <taxon>Leucogyrophana</taxon>
    </lineage>
</organism>
<comment type="caution">
    <text evidence="1">The sequence shown here is derived from an EMBL/GenBank/DDBJ whole genome shotgun (WGS) entry which is preliminary data.</text>
</comment>
<accession>A0ACB8BXH7</accession>
<dbReference type="Proteomes" id="UP000790709">
    <property type="component" value="Unassembled WGS sequence"/>
</dbReference>
<gene>
    <name evidence="1" type="ORF">BV22DRAFT_81280</name>
</gene>
<name>A0ACB8BXH7_9AGAM</name>
<proteinExistence type="predicted"/>
<reference evidence="1" key="1">
    <citation type="journal article" date="2021" name="New Phytol.">
        <title>Evolutionary innovations through gain and loss of genes in the ectomycorrhizal Boletales.</title>
        <authorList>
            <person name="Wu G."/>
            <person name="Miyauchi S."/>
            <person name="Morin E."/>
            <person name="Kuo A."/>
            <person name="Drula E."/>
            <person name="Varga T."/>
            <person name="Kohler A."/>
            <person name="Feng B."/>
            <person name="Cao Y."/>
            <person name="Lipzen A."/>
            <person name="Daum C."/>
            <person name="Hundley H."/>
            <person name="Pangilinan J."/>
            <person name="Johnson J."/>
            <person name="Barry K."/>
            <person name="LaButti K."/>
            <person name="Ng V."/>
            <person name="Ahrendt S."/>
            <person name="Min B."/>
            <person name="Choi I.G."/>
            <person name="Park H."/>
            <person name="Plett J.M."/>
            <person name="Magnuson J."/>
            <person name="Spatafora J.W."/>
            <person name="Nagy L.G."/>
            <person name="Henrissat B."/>
            <person name="Grigoriev I.V."/>
            <person name="Yang Z.L."/>
            <person name="Xu J."/>
            <person name="Martin F.M."/>
        </authorList>
    </citation>
    <scope>NUCLEOTIDE SEQUENCE</scope>
    <source>
        <strain evidence="1">KUC20120723A-06</strain>
    </source>
</reference>
<protein>
    <submittedName>
        <fullName evidence="1">L domain-like protein</fullName>
    </submittedName>
</protein>
<evidence type="ECO:0000313" key="1">
    <source>
        <dbReference type="EMBL" id="KAH7930192.1"/>
    </source>
</evidence>